<dbReference type="EMBL" id="CAUZLR010000009">
    <property type="protein sequence ID" value="CAK1249676.1"/>
    <property type="molecule type" value="Genomic_DNA"/>
</dbReference>
<organism evidence="2 3">
    <name type="scientific">Fructobacillus fructosus</name>
    <dbReference type="NCBI Taxonomy" id="1631"/>
    <lineage>
        <taxon>Bacteria</taxon>
        <taxon>Bacillati</taxon>
        <taxon>Bacillota</taxon>
        <taxon>Bacilli</taxon>
        <taxon>Lactobacillales</taxon>
        <taxon>Lactobacillaceae</taxon>
        <taxon>Fructobacillus</taxon>
    </lineage>
</organism>
<evidence type="ECO:0000313" key="2">
    <source>
        <dbReference type="EMBL" id="CAK1249676.1"/>
    </source>
</evidence>
<protein>
    <submittedName>
        <fullName evidence="2">Contains a TPM-fold domain (YgcG)</fullName>
    </submittedName>
</protein>
<dbReference type="Proteomes" id="UP001314261">
    <property type="component" value="Unassembled WGS sequence"/>
</dbReference>
<comment type="caution">
    <text evidence="2">The sequence shown here is derived from an EMBL/GenBank/DDBJ whole genome shotgun (WGS) entry which is preliminary data.</text>
</comment>
<feature type="domain" description="TPM" evidence="1">
    <location>
        <begin position="49"/>
        <end position="161"/>
    </location>
</feature>
<dbReference type="RefSeq" id="WP_338346327.1">
    <property type="nucleotide sequence ID" value="NZ_CAUZLR010000009.1"/>
</dbReference>
<accession>A0ABN9YVZ0</accession>
<proteinExistence type="predicted"/>
<evidence type="ECO:0000259" key="1">
    <source>
        <dbReference type="Pfam" id="PF04536"/>
    </source>
</evidence>
<dbReference type="PANTHER" id="PTHR30373:SF2">
    <property type="entry name" value="UPF0603 PROTEIN YGCG"/>
    <property type="match status" value="1"/>
</dbReference>
<reference evidence="2 3" key="1">
    <citation type="submission" date="2023-10" db="EMBL/GenBank/DDBJ databases">
        <authorList>
            <person name="Botero Cardona J."/>
        </authorList>
    </citation>
    <scope>NUCLEOTIDE SEQUENCE [LARGE SCALE GENOMIC DNA]</scope>
    <source>
        <strain evidence="2 3">R-54839</strain>
    </source>
</reference>
<evidence type="ECO:0000313" key="3">
    <source>
        <dbReference type="Proteomes" id="UP001314261"/>
    </source>
</evidence>
<name>A0ABN9YVZ0_9LACO</name>
<dbReference type="Pfam" id="PF04536">
    <property type="entry name" value="TPM_phosphatase"/>
    <property type="match status" value="1"/>
</dbReference>
<dbReference type="PANTHER" id="PTHR30373">
    <property type="entry name" value="UPF0603 PROTEIN YGCG"/>
    <property type="match status" value="1"/>
</dbReference>
<sequence length="183" mass="20094">MVNLIHNEKGLLLFMATLFFLSGLGFYQPHPVSAENPETLMPNSNYPLVSDYANILSPDTVNQIRQANEKMASYDDQVQIAVLTVNSTDGQSIADFTNDLTLRSDWHPGSKKYDNGVLIVFAKNGGKNNVRIATGTGMEQYLPDATLHKLLLENQSKLKSSSTSQNDQGILDLFLDVRGGLCG</sequence>
<dbReference type="Gene3D" id="3.10.310.50">
    <property type="match status" value="1"/>
</dbReference>
<dbReference type="InterPro" id="IPR007621">
    <property type="entry name" value="TPM_dom"/>
</dbReference>
<keyword evidence="3" id="KW-1185">Reference proteome</keyword>
<gene>
    <name evidence="2" type="ORF">R54839_PPFHFPJH_01292</name>
</gene>